<dbReference type="EMBL" id="NHOO01000010">
    <property type="protein sequence ID" value="OVE47587.1"/>
    <property type="molecule type" value="Genomic_DNA"/>
</dbReference>
<name>A0A202B7N2_CHRVL</name>
<keyword evidence="3" id="KW-1185">Reference proteome</keyword>
<gene>
    <name evidence="2" type="ORF">CBW21_13025</name>
</gene>
<dbReference type="Gene3D" id="2.60.120.10">
    <property type="entry name" value="Jelly Rolls"/>
    <property type="match status" value="1"/>
</dbReference>
<evidence type="ECO:0000259" key="1">
    <source>
        <dbReference type="Pfam" id="PF07883"/>
    </source>
</evidence>
<dbReference type="InterPro" id="IPR013096">
    <property type="entry name" value="Cupin_2"/>
</dbReference>
<reference evidence="2 3" key="1">
    <citation type="submission" date="2017-05" db="EMBL/GenBank/DDBJ databases">
        <title>Chromobacterium violaceum GHPS1 isolated from Hydrocarbon polluted soil in French Guiana display an awesome secondary metabolite arsenal and a battery of drug and heavy-metal-resistance and detoxification of xenobiotics proteins.</title>
        <authorList>
            <person name="Belbahri L."/>
        </authorList>
    </citation>
    <scope>NUCLEOTIDE SEQUENCE [LARGE SCALE GENOMIC DNA]</scope>
    <source>
        <strain evidence="2 3">GHPS1</strain>
    </source>
</reference>
<evidence type="ECO:0000313" key="2">
    <source>
        <dbReference type="EMBL" id="OVE47587.1"/>
    </source>
</evidence>
<sequence>MLIMKNNLFDHIPGELPEEWCQEILSGGQGFRMERIVSNGHCSPDGFWYDQDEHEWVALLSGVAILEFAEPDQQMRLEPGDAVMIPAHRRHRVAWTDPEQRSVWLAVFFPA</sequence>
<dbReference type="InterPro" id="IPR014710">
    <property type="entry name" value="RmlC-like_jellyroll"/>
</dbReference>
<organism evidence="2 3">
    <name type="scientific">Chromobacterium violaceum</name>
    <dbReference type="NCBI Taxonomy" id="536"/>
    <lineage>
        <taxon>Bacteria</taxon>
        <taxon>Pseudomonadati</taxon>
        <taxon>Pseudomonadota</taxon>
        <taxon>Betaproteobacteria</taxon>
        <taxon>Neisseriales</taxon>
        <taxon>Chromobacteriaceae</taxon>
        <taxon>Chromobacterium</taxon>
    </lineage>
</organism>
<dbReference type="InterPro" id="IPR011051">
    <property type="entry name" value="RmlC_Cupin_sf"/>
</dbReference>
<comment type="caution">
    <text evidence="2">The sequence shown here is derived from an EMBL/GenBank/DDBJ whole genome shotgun (WGS) entry which is preliminary data.</text>
</comment>
<dbReference type="Proteomes" id="UP000196342">
    <property type="component" value="Unassembled WGS sequence"/>
</dbReference>
<feature type="domain" description="Cupin type-2" evidence="1">
    <location>
        <begin position="50"/>
        <end position="108"/>
    </location>
</feature>
<accession>A0A202B7N2</accession>
<protein>
    <submittedName>
        <fullName evidence="2">Phosphoribosylaminoimidazole carboxylase</fullName>
    </submittedName>
</protein>
<dbReference type="AlphaFoldDB" id="A0A202B7N2"/>
<dbReference type="Pfam" id="PF07883">
    <property type="entry name" value="Cupin_2"/>
    <property type="match status" value="1"/>
</dbReference>
<proteinExistence type="predicted"/>
<evidence type="ECO:0000313" key="3">
    <source>
        <dbReference type="Proteomes" id="UP000196342"/>
    </source>
</evidence>
<dbReference type="RefSeq" id="WP_244899116.1">
    <property type="nucleotide sequence ID" value="NZ_JAGKRF010000007.1"/>
</dbReference>
<dbReference type="CDD" id="cd06981">
    <property type="entry name" value="cupin_reut_a1446"/>
    <property type="match status" value="1"/>
</dbReference>
<dbReference type="SUPFAM" id="SSF51182">
    <property type="entry name" value="RmlC-like cupins"/>
    <property type="match status" value="1"/>
</dbReference>